<dbReference type="SUPFAM" id="SSF51197">
    <property type="entry name" value="Clavaminate synthase-like"/>
    <property type="match status" value="1"/>
</dbReference>
<sequence>MLQTTVLGLSRFRPSCQPFLKLTFLSADCRLHSFSLSPANPNLDLTHHAHVPLPPPTALRIYPSFLAPDAQTHLAAAADSKLRRLAGKKYWDGHFDGVIRQYRECSVSAWAAHSELRLQQDQQQQQQQQQQPAHLHDTADAFPRSIVAKVKRTVEAERGEPIEWLDPHMLDLAADGEIKAHVDNIQASGAIITGLCLLSPTVIVFRNVADPTAYFSALMQPGALYVQRDALRFDYTHEIPGGDSALRVFGGKPIPPARRISIMMRDALSR</sequence>
<dbReference type="InterPro" id="IPR037151">
    <property type="entry name" value="AlkB-like_sf"/>
</dbReference>
<dbReference type="GO" id="GO:0006974">
    <property type="term" value="P:DNA damage response"/>
    <property type="evidence" value="ECO:0007669"/>
    <property type="project" value="InterPro"/>
</dbReference>
<comment type="caution">
    <text evidence="1">The sequence shown here is derived from an EMBL/GenBank/DDBJ whole genome shotgun (WGS) entry which is preliminary data.</text>
</comment>
<dbReference type="PANTHER" id="PTHR21052">
    <property type="entry name" value="SPERMATOGENESIS ASSOCIATED 11-RELATED"/>
    <property type="match status" value="1"/>
</dbReference>
<dbReference type="GO" id="GO:0005759">
    <property type="term" value="C:mitochondrial matrix"/>
    <property type="evidence" value="ECO:0007669"/>
    <property type="project" value="TreeGrafter"/>
</dbReference>
<organism evidence="1 2">
    <name type="scientific">Geranomyces variabilis</name>
    <dbReference type="NCBI Taxonomy" id="109894"/>
    <lineage>
        <taxon>Eukaryota</taxon>
        <taxon>Fungi</taxon>
        <taxon>Fungi incertae sedis</taxon>
        <taxon>Chytridiomycota</taxon>
        <taxon>Chytridiomycota incertae sedis</taxon>
        <taxon>Chytridiomycetes</taxon>
        <taxon>Spizellomycetales</taxon>
        <taxon>Powellomycetaceae</taxon>
        <taxon>Geranomyces</taxon>
    </lineage>
</organism>
<evidence type="ECO:0000313" key="2">
    <source>
        <dbReference type="Proteomes" id="UP001212152"/>
    </source>
</evidence>
<dbReference type="AlphaFoldDB" id="A0AAD5TGD4"/>
<dbReference type="EMBL" id="JADGJQ010000047">
    <property type="protein sequence ID" value="KAJ3175849.1"/>
    <property type="molecule type" value="Genomic_DNA"/>
</dbReference>
<dbReference type="Proteomes" id="UP001212152">
    <property type="component" value="Unassembled WGS sequence"/>
</dbReference>
<proteinExistence type="predicted"/>
<dbReference type="InterPro" id="IPR032870">
    <property type="entry name" value="ALKBH7-like"/>
</dbReference>
<reference evidence="1" key="1">
    <citation type="submission" date="2020-05" db="EMBL/GenBank/DDBJ databases">
        <title>Phylogenomic resolution of chytrid fungi.</title>
        <authorList>
            <person name="Stajich J.E."/>
            <person name="Amses K."/>
            <person name="Simmons R."/>
            <person name="Seto K."/>
            <person name="Myers J."/>
            <person name="Bonds A."/>
            <person name="Quandt C.A."/>
            <person name="Barry K."/>
            <person name="Liu P."/>
            <person name="Grigoriev I."/>
            <person name="Longcore J.E."/>
            <person name="James T.Y."/>
        </authorList>
    </citation>
    <scope>NUCLEOTIDE SEQUENCE</scope>
    <source>
        <strain evidence="1">JEL0379</strain>
    </source>
</reference>
<keyword evidence="1" id="KW-0223">Dioxygenase</keyword>
<dbReference type="GO" id="GO:0006631">
    <property type="term" value="P:fatty acid metabolic process"/>
    <property type="evidence" value="ECO:0007669"/>
    <property type="project" value="TreeGrafter"/>
</dbReference>
<dbReference type="PANTHER" id="PTHR21052:SF0">
    <property type="entry name" value="ALPHA-KETOGLUTARATE-DEPENDENT DIOXYGENASE ALKB HOMOLOG 7, MITOCHONDRIAL"/>
    <property type="match status" value="1"/>
</dbReference>
<protein>
    <submittedName>
        <fullName evidence="1">Alpha-ketoglutarate-dependent dioxygenase alkB 7, mitochondrial</fullName>
    </submittedName>
</protein>
<keyword evidence="2" id="KW-1185">Reference proteome</keyword>
<keyword evidence="1" id="KW-0560">Oxidoreductase</keyword>
<evidence type="ECO:0000313" key="1">
    <source>
        <dbReference type="EMBL" id="KAJ3175849.1"/>
    </source>
</evidence>
<name>A0AAD5TGD4_9FUNG</name>
<dbReference type="Gene3D" id="2.60.120.590">
    <property type="entry name" value="Alpha-ketoglutarate-dependent dioxygenase AlkB-like"/>
    <property type="match status" value="1"/>
</dbReference>
<accession>A0AAD5TGD4</accession>
<gene>
    <name evidence="1" type="primary">ALKBH7</name>
    <name evidence="1" type="ORF">HDU87_005677</name>
</gene>
<dbReference type="GO" id="GO:0051213">
    <property type="term" value="F:dioxygenase activity"/>
    <property type="evidence" value="ECO:0007669"/>
    <property type="project" value="UniProtKB-KW"/>
</dbReference>